<feature type="compositionally biased region" description="Polar residues" evidence="1">
    <location>
        <begin position="16"/>
        <end position="25"/>
    </location>
</feature>
<evidence type="ECO:0000313" key="3">
    <source>
        <dbReference type="Proteomes" id="UP000038830"/>
    </source>
</evidence>
<feature type="region of interest" description="Disordered" evidence="1">
    <location>
        <begin position="177"/>
        <end position="209"/>
    </location>
</feature>
<dbReference type="AlphaFoldDB" id="A0A0H5C775"/>
<proteinExistence type="predicted"/>
<dbReference type="EMBL" id="CDQK01000005">
    <property type="protein sequence ID" value="CEP23986.1"/>
    <property type="molecule type" value="Genomic_DNA"/>
</dbReference>
<organism evidence="2 3">
    <name type="scientific">Cyberlindnera jadinii (strain ATCC 18201 / CBS 1600 / BCRC 20928 / JCM 3617 / NBRC 0987 / NRRL Y-1542)</name>
    <name type="common">Torula yeast</name>
    <name type="synonym">Candida utilis</name>
    <dbReference type="NCBI Taxonomy" id="983966"/>
    <lineage>
        <taxon>Eukaryota</taxon>
        <taxon>Fungi</taxon>
        <taxon>Dikarya</taxon>
        <taxon>Ascomycota</taxon>
        <taxon>Saccharomycotina</taxon>
        <taxon>Saccharomycetes</taxon>
        <taxon>Phaffomycetales</taxon>
        <taxon>Phaffomycetaceae</taxon>
        <taxon>Cyberlindnera</taxon>
    </lineage>
</organism>
<feature type="region of interest" description="Disordered" evidence="1">
    <location>
        <begin position="1"/>
        <end position="25"/>
    </location>
</feature>
<gene>
    <name evidence="2" type="ORF">BN1211_4691</name>
</gene>
<accession>A0A0H5C775</accession>
<reference evidence="3" key="1">
    <citation type="journal article" date="2015" name="J. Biotechnol.">
        <title>The structure of the Cyberlindnera jadinii genome and its relation to Candida utilis analyzed by the occurrence of single nucleotide polymorphisms.</title>
        <authorList>
            <person name="Rupp O."/>
            <person name="Brinkrolf K."/>
            <person name="Buerth C."/>
            <person name="Kunigo M."/>
            <person name="Schneider J."/>
            <person name="Jaenicke S."/>
            <person name="Goesmann A."/>
            <person name="Puehler A."/>
            <person name="Jaeger K.-E."/>
            <person name="Ernst J.F."/>
        </authorList>
    </citation>
    <scope>NUCLEOTIDE SEQUENCE [LARGE SCALE GENOMIC DNA]</scope>
    <source>
        <strain evidence="3">ATCC 18201 / CBS 1600 / BCRC 20928 / JCM 3617 / NBRC 0987 / NRRL Y-1542</strain>
    </source>
</reference>
<evidence type="ECO:0000313" key="2">
    <source>
        <dbReference type="EMBL" id="CEP23986.1"/>
    </source>
</evidence>
<dbReference type="Proteomes" id="UP000038830">
    <property type="component" value="Unassembled WGS sequence"/>
</dbReference>
<name>A0A0H5C775_CYBJN</name>
<feature type="compositionally biased region" description="Low complexity" evidence="1">
    <location>
        <begin position="191"/>
        <end position="203"/>
    </location>
</feature>
<evidence type="ECO:0000256" key="1">
    <source>
        <dbReference type="SAM" id="MobiDB-lite"/>
    </source>
</evidence>
<sequence length="315" mass="35743">MNTNITATRIQRERTPSTSVATETATAQRYDELSSSGVDSDWILFSPHEGDETDIGCLCYDVLSTSNLGETDEVEDDDDDDDDDDSLIDTLGSAHAPLGLDVPIGQSLFDHASFEDDDGLGDVIEDEYITSRIERWRKEQARELINTLHRTSDVTSERLMASWGVDDRLFMENDHVDSEHDTRATQHSSNKQQKQQQQQQQQQHKTKRFYGDEHLRHYSDWEVSKIKKVALELSSSLTRDPQTKRLTAQEIVKCLKTKNRRSSVLLNLSRSVVHHCFSQYSTLDEPFWKQSLSSAHSSLSLSTNSIMFGNLSLGV</sequence>
<protein>
    <submittedName>
        <fullName evidence="2">Uncharacterized protein</fullName>
    </submittedName>
</protein>